<dbReference type="KEGG" id="oni:Osc7112_6292"/>
<dbReference type="Proteomes" id="UP000010478">
    <property type="component" value="Plasmid pOSC7112.01"/>
</dbReference>
<evidence type="ECO:0000313" key="1">
    <source>
        <dbReference type="EMBL" id="AFZ10460.1"/>
    </source>
</evidence>
<dbReference type="Pfam" id="PF20137">
    <property type="entry name" value="BubE"/>
    <property type="match status" value="1"/>
</dbReference>
<evidence type="ECO:0000313" key="2">
    <source>
        <dbReference type="Proteomes" id="UP000010478"/>
    </source>
</evidence>
<accession>K9VT99</accession>
<dbReference type="RefSeq" id="WP_015211635.1">
    <property type="nucleotide sequence ID" value="NC_019763.1"/>
</dbReference>
<dbReference type="OrthoDB" id="3788717at2"/>
<dbReference type="HOGENOM" id="CLU_163995_0_0_3"/>
<organism evidence="1 2">
    <name type="scientific">Phormidium nigroviride PCC 7112</name>
    <dbReference type="NCBI Taxonomy" id="179408"/>
    <lineage>
        <taxon>Bacteria</taxon>
        <taxon>Bacillati</taxon>
        <taxon>Cyanobacteriota</taxon>
        <taxon>Cyanophyceae</taxon>
        <taxon>Oscillatoriophycideae</taxon>
        <taxon>Oscillatoriales</taxon>
        <taxon>Oscillatoriaceae</taxon>
        <taxon>Phormidium</taxon>
    </lineage>
</organism>
<keyword evidence="2" id="KW-1185">Reference proteome</keyword>
<dbReference type="AlphaFoldDB" id="K9VT99"/>
<sequence length="123" mass="14327">MFLRNLIRWILIKLKVIDKPDLSARIVKVHPAPEEIIPKQVFVVGDARYRKWACFRCPGECGEAILLSLKQTQHPSWKVTIDWLGRPTIHPSVRQLNECKCHFWVRHGSVEWCSDTAIAQRKS</sequence>
<dbReference type="InterPro" id="IPR045384">
    <property type="entry name" value="DUF6527"/>
</dbReference>
<keyword evidence="1" id="KW-0614">Plasmid</keyword>
<name>K9VT99_9CYAN</name>
<gene>
    <name evidence="1" type="ORF">Osc7112_6292</name>
</gene>
<geneLocation type="plasmid" evidence="1 2">
    <name>pOSC7112.01</name>
</geneLocation>
<reference evidence="1 2" key="1">
    <citation type="submission" date="2012-05" db="EMBL/GenBank/DDBJ databases">
        <title>Finished plasmid 1 of genome of Oscillatoria sp. PCC 7112.</title>
        <authorList>
            <consortium name="US DOE Joint Genome Institute"/>
            <person name="Gugger M."/>
            <person name="Coursin T."/>
            <person name="Rippka R."/>
            <person name="Tandeau De Marsac N."/>
            <person name="Huntemann M."/>
            <person name="Wei C.-L."/>
            <person name="Han J."/>
            <person name="Detter J.C."/>
            <person name="Han C."/>
            <person name="Tapia R."/>
            <person name="Davenport K."/>
            <person name="Daligault H."/>
            <person name="Erkkila T."/>
            <person name="Gu W."/>
            <person name="Munk A.C.C."/>
            <person name="Teshima H."/>
            <person name="Xu Y."/>
            <person name="Chain P."/>
            <person name="Chen A."/>
            <person name="Krypides N."/>
            <person name="Mavromatis K."/>
            <person name="Markowitz V."/>
            <person name="Szeto E."/>
            <person name="Ivanova N."/>
            <person name="Mikhailova N."/>
            <person name="Ovchinnikova G."/>
            <person name="Pagani I."/>
            <person name="Pati A."/>
            <person name="Goodwin L."/>
            <person name="Peters L."/>
            <person name="Pitluck S."/>
            <person name="Woyke T."/>
            <person name="Kerfeld C."/>
        </authorList>
    </citation>
    <scope>NUCLEOTIDE SEQUENCE [LARGE SCALE GENOMIC DNA]</scope>
    <source>
        <strain evidence="1 2">PCC 7112</strain>
        <plasmid evidence="1 2">pOSC7112.01</plasmid>
    </source>
</reference>
<dbReference type="EMBL" id="CP003615">
    <property type="protein sequence ID" value="AFZ10460.1"/>
    <property type="molecule type" value="Genomic_DNA"/>
</dbReference>
<protein>
    <submittedName>
        <fullName evidence="1">Uncharacterized protein</fullName>
    </submittedName>
</protein>
<proteinExistence type="predicted"/>